<dbReference type="PANTHER" id="PTHR47074:SF79">
    <property type="entry name" value="PUTATIVE-RELATED"/>
    <property type="match status" value="1"/>
</dbReference>
<dbReference type="InterPro" id="IPR026960">
    <property type="entry name" value="RVT-Znf"/>
</dbReference>
<evidence type="ECO:0000313" key="4">
    <source>
        <dbReference type="EMBL" id="KAF7842121.1"/>
    </source>
</evidence>
<reference evidence="4" key="1">
    <citation type="submission" date="2020-09" db="EMBL/GenBank/DDBJ databases">
        <title>Genome-Enabled Discovery of Anthraquinone Biosynthesis in Senna tora.</title>
        <authorList>
            <person name="Kang S.-H."/>
            <person name="Pandey R.P."/>
            <person name="Lee C.-M."/>
            <person name="Sim J.-S."/>
            <person name="Jeong J.-T."/>
            <person name="Choi B.-S."/>
            <person name="Jung M."/>
            <person name="Ginzburg D."/>
            <person name="Zhao K."/>
            <person name="Won S.Y."/>
            <person name="Oh T.-J."/>
            <person name="Yu Y."/>
            <person name="Kim N.-H."/>
            <person name="Lee O.R."/>
            <person name="Lee T.-H."/>
            <person name="Bashyal P."/>
            <person name="Kim T.-S."/>
            <person name="Lee W.-H."/>
            <person name="Kawkins C."/>
            <person name="Kim C.-K."/>
            <person name="Kim J.S."/>
            <person name="Ahn B.O."/>
            <person name="Rhee S.Y."/>
            <person name="Sohng J.K."/>
        </authorList>
    </citation>
    <scope>NUCLEOTIDE SEQUENCE</scope>
    <source>
        <tissue evidence="4">Leaf</tissue>
    </source>
</reference>
<dbReference type="GO" id="GO:0003676">
    <property type="term" value="F:nucleic acid binding"/>
    <property type="evidence" value="ECO:0007669"/>
    <property type="project" value="InterPro"/>
</dbReference>
<feature type="domain" description="Reverse transcriptase zinc-binding" evidence="3">
    <location>
        <begin position="63"/>
        <end position="118"/>
    </location>
</feature>
<dbReference type="GO" id="GO:0004523">
    <property type="term" value="F:RNA-DNA hybrid ribonuclease activity"/>
    <property type="evidence" value="ECO:0007669"/>
    <property type="project" value="InterPro"/>
</dbReference>
<keyword evidence="4" id="KW-0808">Transferase</keyword>
<name>A0A834XDC7_9FABA</name>
<dbReference type="OrthoDB" id="1436421at2759"/>
<gene>
    <name evidence="4" type="ORF">G2W53_004419</name>
</gene>
<proteinExistence type="predicted"/>
<dbReference type="InterPro" id="IPR052929">
    <property type="entry name" value="RNase_H-like_EbsB-rel"/>
</dbReference>
<keyword evidence="4" id="KW-0695">RNA-directed DNA polymerase</keyword>
<protein>
    <submittedName>
        <fullName evidence="4">Reverse transcriptase</fullName>
    </submittedName>
</protein>
<dbReference type="InterPro" id="IPR044730">
    <property type="entry name" value="RNase_H-like_dom_plant"/>
</dbReference>
<comment type="caution">
    <text evidence="4">The sequence shown here is derived from an EMBL/GenBank/DDBJ whole genome shotgun (WGS) entry which is preliminary data.</text>
</comment>
<keyword evidence="5" id="KW-1185">Reference proteome</keyword>
<dbReference type="Pfam" id="PF13456">
    <property type="entry name" value="RVT_3"/>
    <property type="match status" value="1"/>
</dbReference>
<feature type="transmembrane region" description="Helical" evidence="1">
    <location>
        <begin position="254"/>
        <end position="275"/>
    </location>
</feature>
<accession>A0A834XDC7</accession>
<evidence type="ECO:0000256" key="1">
    <source>
        <dbReference type="SAM" id="Phobius"/>
    </source>
</evidence>
<evidence type="ECO:0000259" key="3">
    <source>
        <dbReference type="Pfam" id="PF13966"/>
    </source>
</evidence>
<dbReference type="InterPro" id="IPR002156">
    <property type="entry name" value="RNaseH_domain"/>
</dbReference>
<feature type="transmembrane region" description="Helical" evidence="1">
    <location>
        <begin position="303"/>
        <end position="331"/>
    </location>
</feature>
<evidence type="ECO:0000259" key="2">
    <source>
        <dbReference type="Pfam" id="PF13456"/>
    </source>
</evidence>
<dbReference type="AlphaFoldDB" id="A0A834XDC7"/>
<keyword evidence="4" id="KW-0548">Nucleotidyltransferase</keyword>
<dbReference type="GO" id="GO:0003964">
    <property type="term" value="F:RNA-directed DNA polymerase activity"/>
    <property type="evidence" value="ECO:0007669"/>
    <property type="project" value="UniProtKB-KW"/>
</dbReference>
<evidence type="ECO:0000313" key="5">
    <source>
        <dbReference type="Proteomes" id="UP000634136"/>
    </source>
</evidence>
<dbReference type="Proteomes" id="UP000634136">
    <property type="component" value="Unassembled WGS sequence"/>
</dbReference>
<keyword evidence="1" id="KW-0472">Membrane</keyword>
<dbReference type="Pfam" id="PF13966">
    <property type="entry name" value="zf-RVT"/>
    <property type="match status" value="1"/>
</dbReference>
<dbReference type="PANTHER" id="PTHR47074">
    <property type="entry name" value="BNAC02G40300D PROTEIN"/>
    <property type="match status" value="1"/>
</dbReference>
<keyword evidence="1" id="KW-0812">Transmembrane</keyword>
<feature type="domain" description="RNase H type-1" evidence="2">
    <location>
        <begin position="169"/>
        <end position="247"/>
    </location>
</feature>
<organism evidence="4 5">
    <name type="scientific">Senna tora</name>
    <dbReference type="NCBI Taxonomy" id="362788"/>
    <lineage>
        <taxon>Eukaryota</taxon>
        <taxon>Viridiplantae</taxon>
        <taxon>Streptophyta</taxon>
        <taxon>Embryophyta</taxon>
        <taxon>Tracheophyta</taxon>
        <taxon>Spermatophyta</taxon>
        <taxon>Magnoliopsida</taxon>
        <taxon>eudicotyledons</taxon>
        <taxon>Gunneridae</taxon>
        <taxon>Pentapetalae</taxon>
        <taxon>rosids</taxon>
        <taxon>fabids</taxon>
        <taxon>Fabales</taxon>
        <taxon>Fabaceae</taxon>
        <taxon>Caesalpinioideae</taxon>
        <taxon>Cassia clade</taxon>
        <taxon>Senna</taxon>
    </lineage>
</organism>
<dbReference type="EMBL" id="JAAIUW010000002">
    <property type="protein sequence ID" value="KAF7842121.1"/>
    <property type="molecule type" value="Genomic_DNA"/>
</dbReference>
<keyword evidence="1" id="KW-1133">Transmembrane helix</keyword>
<sequence>MGFWEDRWIPTLSGNKLNDVNGDVNLKVSYVISNGSWDMSKLVGLVSQEELNAILAIPLRSGRVNNFIWRACIEALATNEALVKTRCGIPIVCEYVCANAPEKIEHLLVLCDWAKLAWFCYPLKAFVFLMWGLMGCEVVFRGAKADPFLVVDKVDDSSVAPGTDLLKCNVDGTFHSGFAIGGVGIICRNALGEVLDCCAEKLLTCSSLLVEPWALKKTLLLACLKGWERVVFESDCAVLVDAVAGLKGAKLSGVLIVAFLQGVLWVVLALGRGLVFHGCELKWEIKDMAKQKGGGRWMSIGRAWIQALTLVCLFSLFLPCISSMIFSPSLFCNRHHHRRRDPSLLSSRSVIVAVKIHHRCRRDPSSSPSRSVTVVIEIRHRRHRDPSSLSSKSVIVAIEIHNRCRRDPSSSPSMSSNMVEVAQKLEQAMGKFVEHGASFSTQF</sequence>
<dbReference type="CDD" id="cd06222">
    <property type="entry name" value="RNase_H_like"/>
    <property type="match status" value="1"/>
</dbReference>